<feature type="region of interest" description="Disordered" evidence="1">
    <location>
        <begin position="1"/>
        <end position="29"/>
    </location>
</feature>
<dbReference type="OrthoDB" id="3363836at2759"/>
<evidence type="ECO:0000313" key="2">
    <source>
        <dbReference type="EMBL" id="KAE9409706.1"/>
    </source>
</evidence>
<feature type="region of interest" description="Disordered" evidence="1">
    <location>
        <begin position="413"/>
        <end position="436"/>
    </location>
</feature>
<keyword evidence="3" id="KW-1185">Reference proteome</keyword>
<feature type="compositionally biased region" description="Low complexity" evidence="1">
    <location>
        <begin position="665"/>
        <end position="682"/>
    </location>
</feature>
<dbReference type="Proteomes" id="UP000799118">
    <property type="component" value="Unassembled WGS sequence"/>
</dbReference>
<feature type="compositionally biased region" description="Basic residues" evidence="1">
    <location>
        <begin position="188"/>
        <end position="204"/>
    </location>
</feature>
<sequence length="729" mass="76402">MGFHNQNQVQHRHSKKSRRDSVLSRSDSSCLSGGFYTNPTSGSSINSLNALNITWDTSCLTPAGNVVDIYLYAPSASTPRIHIWESVPYKQGWYNATLMPRWWNSTASEQLQLLIIESGDAPFMATLPPGPVFTATYVAPSSGTPAAADTSLNSDDSGITTVAATSSSSSKSGLSKGKIAAATIHASTRGHRLRRSRAKGKVERKKWTEKVDQRMSVVSADWASMSVPGAQAAIRNSMAVRASMDHQRMSSASMGMENVAGLGIAPGGGVGGFFIPGQGDPNVNPIVSMPVPSHIPEVTAPSTPPLRGTLGTGVARESFPSLRSRVFLVVLRAKLVDPSTKGLLWTLKDVQGTPSIREEVVPSTTLTEVKEDTPPLPEGAAERASAFYLLNNAPLASSGAGMRGSAFGHMNVSSSTLNSQHSHSHSGSSSANASRMSRFDEVYGDLAQQTQNNRSSGGDYSQTSYEDFSVASPDAVGPVALSSNDIQKRVRGANGSLSSGQASAGSNGFEEDVGPALSMMRAQELEQEDYFALNLNPATLRHSTVSETIFAASPSPYETSFEVPAFPMPPIATAHSGYANPIGGGFSMPTPSLNGSPIVSTTSPVTYPATSATTGGAGIYMAPPKNGMSPDDMLRAYAGRQGSPSPSPDPSSPMSSSTPLPPSSPSSYKGSSKGGLAKSLSGHKPSLKIPKKLSMSNLRMKNQIANPSPLAREVPLEDEGVYGMGGEAI</sequence>
<accession>A0A6A4IGI4</accession>
<dbReference type="PROSITE" id="PS50096">
    <property type="entry name" value="IQ"/>
    <property type="match status" value="1"/>
</dbReference>
<proteinExistence type="predicted"/>
<dbReference type="AlphaFoldDB" id="A0A6A4IGI4"/>
<feature type="region of interest" description="Disordered" evidence="1">
    <location>
        <begin position="185"/>
        <end position="207"/>
    </location>
</feature>
<reference evidence="2" key="1">
    <citation type="journal article" date="2019" name="Environ. Microbiol.">
        <title>Fungal ecological strategies reflected in gene transcription - a case study of two litter decomposers.</title>
        <authorList>
            <person name="Barbi F."/>
            <person name="Kohler A."/>
            <person name="Barry K."/>
            <person name="Baskaran P."/>
            <person name="Daum C."/>
            <person name="Fauchery L."/>
            <person name="Ihrmark K."/>
            <person name="Kuo A."/>
            <person name="LaButti K."/>
            <person name="Lipzen A."/>
            <person name="Morin E."/>
            <person name="Grigoriev I.V."/>
            <person name="Henrissat B."/>
            <person name="Lindahl B."/>
            <person name="Martin F."/>
        </authorList>
    </citation>
    <scope>NUCLEOTIDE SEQUENCE</scope>
    <source>
        <strain evidence="2">JB14</strain>
    </source>
</reference>
<evidence type="ECO:0000313" key="3">
    <source>
        <dbReference type="Proteomes" id="UP000799118"/>
    </source>
</evidence>
<feature type="region of interest" description="Disordered" evidence="1">
    <location>
        <begin position="612"/>
        <end position="712"/>
    </location>
</feature>
<protein>
    <submittedName>
        <fullName evidence="2">Uncharacterized protein</fullName>
    </submittedName>
</protein>
<evidence type="ECO:0000256" key="1">
    <source>
        <dbReference type="SAM" id="MobiDB-lite"/>
    </source>
</evidence>
<gene>
    <name evidence="2" type="ORF">BT96DRAFT_931836</name>
</gene>
<name>A0A6A4IGI4_9AGAR</name>
<feature type="compositionally biased region" description="Low complexity" evidence="1">
    <location>
        <begin position="413"/>
        <end position="434"/>
    </location>
</feature>
<feature type="compositionally biased region" description="Polar residues" evidence="1">
    <location>
        <begin position="694"/>
        <end position="706"/>
    </location>
</feature>
<organism evidence="2 3">
    <name type="scientific">Gymnopus androsaceus JB14</name>
    <dbReference type="NCBI Taxonomy" id="1447944"/>
    <lineage>
        <taxon>Eukaryota</taxon>
        <taxon>Fungi</taxon>
        <taxon>Dikarya</taxon>
        <taxon>Basidiomycota</taxon>
        <taxon>Agaricomycotina</taxon>
        <taxon>Agaricomycetes</taxon>
        <taxon>Agaricomycetidae</taxon>
        <taxon>Agaricales</taxon>
        <taxon>Marasmiineae</taxon>
        <taxon>Omphalotaceae</taxon>
        <taxon>Gymnopus</taxon>
    </lineage>
</organism>
<dbReference type="EMBL" id="ML769387">
    <property type="protein sequence ID" value="KAE9409706.1"/>
    <property type="molecule type" value="Genomic_DNA"/>
</dbReference>